<organism evidence="3 4">
    <name type="scientific">Glutinoglossum americanum</name>
    <dbReference type="NCBI Taxonomy" id="1670608"/>
    <lineage>
        <taxon>Eukaryota</taxon>
        <taxon>Fungi</taxon>
        <taxon>Dikarya</taxon>
        <taxon>Ascomycota</taxon>
        <taxon>Pezizomycotina</taxon>
        <taxon>Geoglossomycetes</taxon>
        <taxon>Geoglossales</taxon>
        <taxon>Geoglossaceae</taxon>
        <taxon>Glutinoglossum</taxon>
    </lineage>
</organism>
<dbReference type="EMBL" id="JAGHQL010000014">
    <property type="protein sequence ID" value="KAH0544770.1"/>
    <property type="molecule type" value="Genomic_DNA"/>
</dbReference>
<dbReference type="InterPro" id="IPR050829">
    <property type="entry name" value="CorA_MIT"/>
</dbReference>
<dbReference type="PANTHER" id="PTHR47685:SF1">
    <property type="entry name" value="MAGNESIUM TRANSPORT PROTEIN CORA"/>
    <property type="match status" value="1"/>
</dbReference>
<feature type="region of interest" description="Disordered" evidence="2">
    <location>
        <begin position="748"/>
        <end position="768"/>
    </location>
</feature>
<protein>
    <submittedName>
        <fullName evidence="3">Uncharacterized protein</fullName>
    </submittedName>
</protein>
<feature type="compositionally biased region" description="Polar residues" evidence="2">
    <location>
        <begin position="276"/>
        <end position="287"/>
    </location>
</feature>
<dbReference type="AlphaFoldDB" id="A0A9P8L5J9"/>
<feature type="region of interest" description="Disordered" evidence="2">
    <location>
        <begin position="581"/>
        <end position="612"/>
    </location>
</feature>
<accession>A0A9P8L5J9</accession>
<reference evidence="3" key="1">
    <citation type="submission" date="2021-03" db="EMBL/GenBank/DDBJ databases">
        <title>Comparative genomics and phylogenomic investigation of the class Geoglossomycetes provide insights into ecological specialization and systematics.</title>
        <authorList>
            <person name="Melie T."/>
            <person name="Pirro S."/>
            <person name="Miller A.N."/>
            <person name="Quandt A."/>
        </authorList>
    </citation>
    <scope>NUCLEOTIDE SEQUENCE</scope>
    <source>
        <strain evidence="3">GBOQ0MN5Z8</strain>
    </source>
</reference>
<comment type="caution">
    <text evidence="3">The sequence shown here is derived from an EMBL/GenBank/DDBJ whole genome shotgun (WGS) entry which is preliminary data.</text>
</comment>
<feature type="compositionally biased region" description="Acidic residues" evidence="2">
    <location>
        <begin position="593"/>
        <end position="612"/>
    </location>
</feature>
<feature type="region of interest" description="Disordered" evidence="2">
    <location>
        <begin position="276"/>
        <end position="384"/>
    </location>
</feature>
<evidence type="ECO:0000256" key="1">
    <source>
        <dbReference type="SAM" id="Coils"/>
    </source>
</evidence>
<keyword evidence="1" id="KW-0175">Coiled coil</keyword>
<proteinExistence type="predicted"/>
<evidence type="ECO:0000256" key="2">
    <source>
        <dbReference type="SAM" id="MobiDB-lite"/>
    </source>
</evidence>
<feature type="coiled-coil region" evidence="1">
    <location>
        <begin position="818"/>
        <end position="845"/>
    </location>
</feature>
<dbReference type="PANTHER" id="PTHR47685">
    <property type="entry name" value="MAGNESIUM TRANSPORT PROTEIN CORA"/>
    <property type="match status" value="1"/>
</dbReference>
<feature type="compositionally biased region" description="Basic and acidic residues" evidence="2">
    <location>
        <begin position="748"/>
        <end position="766"/>
    </location>
</feature>
<gene>
    <name evidence="3" type="ORF">FGG08_001137</name>
</gene>
<evidence type="ECO:0000313" key="3">
    <source>
        <dbReference type="EMBL" id="KAH0544770.1"/>
    </source>
</evidence>
<dbReference type="Proteomes" id="UP000698800">
    <property type="component" value="Unassembled WGS sequence"/>
</dbReference>
<evidence type="ECO:0000313" key="4">
    <source>
        <dbReference type="Proteomes" id="UP000698800"/>
    </source>
</evidence>
<name>A0A9P8L5J9_9PEZI</name>
<sequence length="924" mass="104140">MRLERPLPESLRSELQVGSELLRSMISEFRPLAADLKVWTFYETEDTDLSIPSTSLEDVRLLAPIASIKSTILDLYNEVDYPLPTDHVGCASFSGKTTQTKEDYLHQLKEATELALRLSGVKHSELELREKVKVDIHGFYMRGAGEPIRLWSAHRTLQEFRQLGPSMCLEERLKDIPGDPRPNQMRRATSLDNRAPGNGAATTPNQAARSATPKLTGDASGPKPPFGDASARRRSLSRIRNLMPSPGFSSQKNTMQPQAEIATSAIPRETVPSVIVHQSSDGPNDGTQEPAAPQEPLPGRKSTDSSIKSASSGGIREPGSAAQAVSEPDSGSKLTPVGLGQGTGARTQLLRLPGSEALKPIGGSGRRASEQGRTTGGFGAPQVPQFVKPEATNRILTWIHVPFNNPAWVLDVLERIAIDDPKDSYEKLLDLQNWTSKYVRRRHSEHHTCFLKPSCSFVSSEQRATPPGTPSAGGPASPQISLCLPYLHWDTYKLLVKRRNLVKYRMSHGRSRPVPENVCRMELEHRVTWAFLGHDPPFNCRRTLDQFGYPNLHDTRARDDDQMLYKMTKQRWKKLFRDASNIPKPSAERGGDVSDDEQQDTDEEKVDGEEESIDGLLDGTVLMVDQLWLWVVSDKTTATFFPRRQSKPIEGRLHQQADLRNSIYNEVNGDLGCRCENSLDLAALVALHAVTVLFERSSHDDLEVFRIFEESISILIEKMTRSFKDFRLQGFRDKRVDYDSDNHKVGIKEKHKREGEMSEKQNRDDTSAMLELRDIDDELNTLKRLFKQQTETITRMQDIYRDKDKVKPELSANGLPILKNALEKLEEYTDQVDQMLETANRTRKDVHRPPKSLDVRETETDDPQFEKLLYLKQRQANVDEARLARYHADLASMQSRAVMIFTVFSVIFVSRGTQLGEKSAEQES</sequence>
<dbReference type="OrthoDB" id="361039at2759"/>
<feature type="compositionally biased region" description="Polar residues" evidence="2">
    <location>
        <begin position="200"/>
        <end position="209"/>
    </location>
</feature>
<feature type="region of interest" description="Disordered" evidence="2">
    <location>
        <begin position="172"/>
        <end position="234"/>
    </location>
</feature>
<keyword evidence="4" id="KW-1185">Reference proteome</keyword>